<keyword evidence="9 12" id="KW-0408">Iron</keyword>
<evidence type="ECO:0000256" key="12">
    <source>
        <dbReference type="RuleBase" id="RU000498"/>
    </source>
</evidence>
<evidence type="ECO:0000256" key="8">
    <source>
        <dbReference type="ARBA" id="ARBA00023002"/>
    </source>
</evidence>
<comment type="cofactor">
    <cofactor evidence="1">
        <name>heme</name>
        <dbReference type="ChEBI" id="CHEBI:30413"/>
    </cofactor>
</comment>
<dbReference type="RefSeq" id="WP_379956380.1">
    <property type="nucleotide sequence ID" value="NZ_JAUYVI010000004.1"/>
</dbReference>
<dbReference type="CDD" id="cd08156">
    <property type="entry name" value="catalase_clade_3"/>
    <property type="match status" value="1"/>
</dbReference>
<dbReference type="InterPro" id="IPR002226">
    <property type="entry name" value="Catalase_haem_BS"/>
</dbReference>
<gene>
    <name evidence="15" type="ORF">Q8A70_14535</name>
</gene>
<dbReference type="PRINTS" id="PR00067">
    <property type="entry name" value="CATALASE"/>
</dbReference>
<dbReference type="Gene3D" id="2.40.180.10">
    <property type="entry name" value="Catalase core domain"/>
    <property type="match status" value="1"/>
</dbReference>
<accession>A0ABU0YMG4</accession>
<dbReference type="Proteomes" id="UP001230156">
    <property type="component" value="Unassembled WGS sequence"/>
</dbReference>
<evidence type="ECO:0000256" key="11">
    <source>
        <dbReference type="ARBA" id="ARBA00049254"/>
    </source>
</evidence>
<reference evidence="16" key="1">
    <citation type="submission" date="2023-08" db="EMBL/GenBank/DDBJ databases">
        <title>Rhodospirillaceae gen. nov., a novel taxon isolated from the Yangtze River Yuezi River estuary sludge.</title>
        <authorList>
            <person name="Ruan L."/>
        </authorList>
    </citation>
    <scope>NUCLEOTIDE SEQUENCE [LARGE SCALE GENOMIC DNA]</scope>
    <source>
        <strain evidence="16">R-7</strain>
    </source>
</reference>
<dbReference type="PROSITE" id="PS51402">
    <property type="entry name" value="CATALASE_3"/>
    <property type="match status" value="1"/>
</dbReference>
<evidence type="ECO:0000313" key="15">
    <source>
        <dbReference type="EMBL" id="MDQ7248899.1"/>
    </source>
</evidence>
<protein>
    <recommendedName>
        <fullName evidence="4 12">Catalase</fullName>
        <ecNumber evidence="4 12">1.11.1.6</ecNumber>
    </recommendedName>
</protein>
<feature type="domain" description="Catalase core" evidence="14">
    <location>
        <begin position="11"/>
        <end position="395"/>
    </location>
</feature>
<keyword evidence="8 12" id="KW-0560">Oxidoreductase</keyword>
<dbReference type="InterPro" id="IPR040333">
    <property type="entry name" value="Catalase_3"/>
</dbReference>
<keyword evidence="5 12" id="KW-0575">Peroxidase</keyword>
<dbReference type="SMART" id="SM01060">
    <property type="entry name" value="Catalase"/>
    <property type="match status" value="1"/>
</dbReference>
<comment type="catalytic activity">
    <reaction evidence="11 12">
        <text>2 H2O2 = O2 + 2 H2O</text>
        <dbReference type="Rhea" id="RHEA:20309"/>
        <dbReference type="ChEBI" id="CHEBI:15377"/>
        <dbReference type="ChEBI" id="CHEBI:15379"/>
        <dbReference type="ChEBI" id="CHEBI:16240"/>
        <dbReference type="EC" id="1.11.1.6"/>
    </reaction>
</comment>
<evidence type="ECO:0000256" key="6">
    <source>
        <dbReference type="ARBA" id="ARBA00022617"/>
    </source>
</evidence>
<dbReference type="PANTHER" id="PTHR11465:SF61">
    <property type="entry name" value="CATALASE"/>
    <property type="match status" value="1"/>
</dbReference>
<evidence type="ECO:0000256" key="2">
    <source>
        <dbReference type="ARBA" id="ARBA00002974"/>
    </source>
</evidence>
<evidence type="ECO:0000256" key="4">
    <source>
        <dbReference type="ARBA" id="ARBA00012314"/>
    </source>
</evidence>
<dbReference type="PROSITE" id="PS00438">
    <property type="entry name" value="CATALASE_2"/>
    <property type="match status" value="1"/>
</dbReference>
<dbReference type="Pfam" id="PF00199">
    <property type="entry name" value="Catalase"/>
    <property type="match status" value="1"/>
</dbReference>
<dbReference type="InterPro" id="IPR011614">
    <property type="entry name" value="Catalase_core"/>
</dbReference>
<keyword evidence="6 12" id="KW-0349">Heme</keyword>
<dbReference type="InterPro" id="IPR024711">
    <property type="entry name" value="Catalase_clade1/3"/>
</dbReference>
<sequence length="491" mass="54922">MVTETKPAHLSTAAGAPVIDNQNSETAGPRGPVVLQDVWLIEKLAHFDRERIPERVVHAKGSGAHGHLTITHDISRYTKAALFSEIGKRTPVFLRFSTVAGEKGAADAERDVRGFALKFYTEEGNWDLVGNNTPVFFIRDPLKFPDFIHTQKRDPRINLRNPDAAWDFWSLHPESLHQVTILMSDRGIPKNFREIHGFGSHTFSLINARNERFWVKFHFKSMQGITYYTDEEAAGVVGGDRESAQRDLVTAIDAGDFPKWRMRIQVMPEKDALTYRINPFDLTKVWPHADYPLIDVGVLELNRNPENYHAEVEQAAFNPAHVVPGIGLSPDKMLQGRLFSYGDTHRYRLGVNHGQIPVNAPKCPYHTAHRDGLMRMDANGGAQPNYQPNSLGGPADNPGLSEPALDFGGPIARYDHRVDDDYYSQPGALYRLMAADEQKRLAANIVRSLGAVTRKEIKLRQLGHFHRADPRLAADVAKGLGIDPAELKAAE</sequence>
<feature type="region of interest" description="Disordered" evidence="13">
    <location>
        <begin position="1"/>
        <end position="29"/>
    </location>
</feature>
<dbReference type="InterPro" id="IPR010582">
    <property type="entry name" value="Catalase_immune_responsive"/>
</dbReference>
<dbReference type="InterPro" id="IPR020835">
    <property type="entry name" value="Catalase_sf"/>
</dbReference>
<dbReference type="InterPro" id="IPR018028">
    <property type="entry name" value="Catalase"/>
</dbReference>
<evidence type="ECO:0000256" key="9">
    <source>
        <dbReference type="ARBA" id="ARBA00023004"/>
    </source>
</evidence>
<dbReference type="PROSITE" id="PS00437">
    <property type="entry name" value="CATALASE_1"/>
    <property type="match status" value="1"/>
</dbReference>
<evidence type="ECO:0000313" key="16">
    <source>
        <dbReference type="Proteomes" id="UP001230156"/>
    </source>
</evidence>
<evidence type="ECO:0000256" key="10">
    <source>
        <dbReference type="ARBA" id="ARBA00023324"/>
    </source>
</evidence>
<comment type="caution">
    <text evidence="15">The sequence shown here is derived from an EMBL/GenBank/DDBJ whole genome shotgun (WGS) entry which is preliminary data.</text>
</comment>
<dbReference type="GO" id="GO:0004096">
    <property type="term" value="F:catalase activity"/>
    <property type="evidence" value="ECO:0007669"/>
    <property type="project" value="UniProtKB-EC"/>
</dbReference>
<dbReference type="PANTHER" id="PTHR11465">
    <property type="entry name" value="CATALASE"/>
    <property type="match status" value="1"/>
</dbReference>
<keyword evidence="16" id="KW-1185">Reference proteome</keyword>
<evidence type="ECO:0000256" key="5">
    <source>
        <dbReference type="ARBA" id="ARBA00022559"/>
    </source>
</evidence>
<dbReference type="EMBL" id="JAUYVI010000004">
    <property type="protein sequence ID" value="MDQ7248899.1"/>
    <property type="molecule type" value="Genomic_DNA"/>
</dbReference>
<dbReference type="EC" id="1.11.1.6" evidence="4 12"/>
<evidence type="ECO:0000256" key="3">
    <source>
        <dbReference type="ARBA" id="ARBA00005329"/>
    </source>
</evidence>
<comment type="function">
    <text evidence="2">Decomposes hydrogen peroxide into water and oxygen; serves to protect cells from the toxic effects of hydrogen peroxide.</text>
</comment>
<keyword evidence="7 12" id="KW-0479">Metal-binding</keyword>
<dbReference type="PIRSF" id="PIRSF038928">
    <property type="entry name" value="Catalase_clade1-3"/>
    <property type="match status" value="1"/>
</dbReference>
<name>A0ABU0YMG4_9PROT</name>
<dbReference type="SUPFAM" id="SSF56634">
    <property type="entry name" value="Heme-dependent catalase-like"/>
    <property type="match status" value="1"/>
</dbReference>
<evidence type="ECO:0000256" key="1">
    <source>
        <dbReference type="ARBA" id="ARBA00001971"/>
    </source>
</evidence>
<keyword evidence="10 12" id="KW-0376">Hydrogen peroxide</keyword>
<proteinExistence type="inferred from homology"/>
<comment type="similarity">
    <text evidence="3 12">Belongs to the catalase family.</text>
</comment>
<dbReference type="InterPro" id="IPR024708">
    <property type="entry name" value="Catalase_AS"/>
</dbReference>
<evidence type="ECO:0000256" key="7">
    <source>
        <dbReference type="ARBA" id="ARBA00022723"/>
    </source>
</evidence>
<organism evidence="15 16">
    <name type="scientific">Dongia sedimenti</name>
    <dbReference type="NCBI Taxonomy" id="3064282"/>
    <lineage>
        <taxon>Bacteria</taxon>
        <taxon>Pseudomonadati</taxon>
        <taxon>Pseudomonadota</taxon>
        <taxon>Alphaproteobacteria</taxon>
        <taxon>Rhodospirillales</taxon>
        <taxon>Dongiaceae</taxon>
        <taxon>Dongia</taxon>
    </lineage>
</organism>
<evidence type="ECO:0000259" key="14">
    <source>
        <dbReference type="SMART" id="SM01060"/>
    </source>
</evidence>
<evidence type="ECO:0000256" key="13">
    <source>
        <dbReference type="SAM" id="MobiDB-lite"/>
    </source>
</evidence>
<dbReference type="Pfam" id="PF06628">
    <property type="entry name" value="Catalase-rel"/>
    <property type="match status" value="1"/>
</dbReference>